<sequence>MGIYIYKKFDLITSVSLICKKNYTTSVNKRLTKGERSKFSIDSPLNEILIGLLLGDGHLQCRFGNNRFIYGQSSLREHHLNYFYHILDLFRPFVSKEFKAKSRSFVDKRTKNTYSSIYFATLTLPCFTYYRNLFYNTQNKKIVPLNINQLLTPRGLAYWIMDDGSLQNKGLHLSTYNFSYEEVILLKNTLENLFKPDFLVKCSIHNHKKGYRIYIWEESIILVRNHIFQYMHKDMLYKINPK</sequence>
<dbReference type="InterPro" id="IPR027434">
    <property type="entry name" value="Homing_endonucl"/>
</dbReference>
<dbReference type="GO" id="GO:0004519">
    <property type="term" value="F:endonuclease activity"/>
    <property type="evidence" value="ECO:0007669"/>
    <property type="project" value="InterPro"/>
</dbReference>
<evidence type="ECO:0000313" key="3">
    <source>
        <dbReference type="EMBL" id="AWB36084.1"/>
    </source>
</evidence>
<comment type="function">
    <text evidence="1">Mitochondrial DNA endonuclease involved in intron homing.</text>
</comment>
<dbReference type="RefSeq" id="YP_009487182.1">
    <property type="nucleotide sequence ID" value="NC_037773.1"/>
</dbReference>
<keyword evidence="3" id="KW-0496">Mitochondrion</keyword>
<feature type="domain" description="Homing endonuclease LAGLIDADG" evidence="2">
    <location>
        <begin position="47"/>
        <end position="220"/>
    </location>
</feature>
<dbReference type="SUPFAM" id="SSF55608">
    <property type="entry name" value="Homing endonucleases"/>
    <property type="match status" value="1"/>
</dbReference>
<dbReference type="AlphaFoldDB" id="A0A2S0U3L7"/>
<dbReference type="GeneID" id="36940498"/>
<dbReference type="Gene3D" id="3.10.28.10">
    <property type="entry name" value="Homing endonucleases"/>
    <property type="match status" value="2"/>
</dbReference>
<evidence type="ECO:0000256" key="1">
    <source>
        <dbReference type="ARBA" id="ARBA00002670"/>
    </source>
</evidence>
<evidence type="ECO:0000259" key="2">
    <source>
        <dbReference type="Pfam" id="PF03161"/>
    </source>
</evidence>
<reference evidence="3" key="1">
    <citation type="journal article" date="2018" name="Int. J. Biol. Macromol.">
        <title>Characterization and comparative mitogenomic analysis of six newly sequenced mitochondrial genomes from ectomycorrhizal fungi (Russula) and phylogenetic analysis of the Agaricomycetes.</title>
        <authorList>
            <person name="Li Q."/>
            <person name="Wang Q."/>
            <person name="Chen C."/>
            <person name="Jin X."/>
            <person name="Chen Z."/>
            <person name="Xiong C."/>
            <person name="Li P."/>
            <person name="Zhao J."/>
            <person name="Huang W."/>
        </authorList>
    </citation>
    <scope>NUCLEOTIDE SEQUENCE</scope>
</reference>
<gene>
    <name evidence="3" type="primary">orf242</name>
</gene>
<accession>A0A2S0U3L7</accession>
<dbReference type="EMBL" id="MH138072">
    <property type="protein sequence ID" value="AWB36084.1"/>
    <property type="molecule type" value="Genomic_DNA"/>
</dbReference>
<proteinExistence type="predicted"/>
<name>A0A2S0U3L7_9AGAM</name>
<organism evidence="3">
    <name type="scientific">Russula compacta</name>
    <dbReference type="NCBI Taxonomy" id="40490"/>
    <lineage>
        <taxon>Eukaryota</taxon>
        <taxon>Fungi</taxon>
        <taxon>Dikarya</taxon>
        <taxon>Basidiomycota</taxon>
        <taxon>Agaricomycotina</taxon>
        <taxon>Agaricomycetes</taxon>
        <taxon>Russulales</taxon>
        <taxon>Russulaceae</taxon>
        <taxon>Russula</taxon>
    </lineage>
</organism>
<dbReference type="Pfam" id="PF03161">
    <property type="entry name" value="LAGLIDADG_2"/>
    <property type="match status" value="1"/>
</dbReference>
<protein>
    <recommendedName>
        <fullName evidence="2">Homing endonuclease LAGLIDADG domain-containing protein</fullName>
    </recommendedName>
</protein>
<dbReference type="InterPro" id="IPR004860">
    <property type="entry name" value="LAGLIDADG_dom"/>
</dbReference>
<geneLocation type="mitochondrion" evidence="3"/>